<gene>
    <name evidence="2" type="ORF">BAY60_00775</name>
</gene>
<dbReference type="Proteomes" id="UP000249915">
    <property type="component" value="Unassembled WGS sequence"/>
</dbReference>
<comment type="caution">
    <text evidence="2">The sequence shown here is derived from an EMBL/GenBank/DDBJ whole genome shotgun (WGS) entry which is preliminary data.</text>
</comment>
<reference evidence="2 3" key="1">
    <citation type="submission" date="2016-07" db="EMBL/GenBank/DDBJ databases">
        <title>Draft genome sequence of Prauserella muralis DSM 45305, isolated from a mould-covered wall in an indoor environment.</title>
        <authorList>
            <person name="Ruckert C."/>
            <person name="Albersmeier A."/>
            <person name="Jiang C.-L."/>
            <person name="Jiang Y."/>
            <person name="Kalinowski J."/>
            <person name="Schneider O."/>
            <person name="Winkler A."/>
            <person name="Zotchev S.B."/>
        </authorList>
    </citation>
    <scope>NUCLEOTIDE SEQUENCE [LARGE SCALE GENOMIC DNA]</scope>
    <source>
        <strain evidence="2 3">DSM 45305</strain>
    </source>
</reference>
<feature type="compositionally biased region" description="Basic and acidic residues" evidence="1">
    <location>
        <begin position="14"/>
        <end position="23"/>
    </location>
</feature>
<sequence>MDAWEALNQGTGREAFDAPDRFDLSSLTALTRRKPASVRQPPRARPAEAPPSARPSPPPPSPSPPSPPRAPRHAAPPPAERAPAPRLAYRSLVRPYARTGGRTRPGQDLNLESLVSTTVLGRRYVGADTTDQRFICDLCADVRSIAEIAAYVRLPLGVVKVIVGDLAEAGAVEIHRPGFVVSDRSSRDFMDRILEGLRAL</sequence>
<dbReference type="EMBL" id="MASW01000001">
    <property type="protein sequence ID" value="PXY30995.1"/>
    <property type="molecule type" value="Genomic_DNA"/>
</dbReference>
<feature type="compositionally biased region" description="Pro residues" evidence="1">
    <location>
        <begin position="48"/>
        <end position="80"/>
    </location>
</feature>
<protein>
    <submittedName>
        <fullName evidence="2">Uncharacterized protein</fullName>
    </submittedName>
</protein>
<dbReference type="PANTHER" id="PTHR36221">
    <property type="entry name" value="DUF742 DOMAIN-CONTAINING PROTEIN"/>
    <property type="match status" value="1"/>
</dbReference>
<organism evidence="2 3">
    <name type="scientific">Prauserella muralis</name>
    <dbReference type="NCBI Taxonomy" id="588067"/>
    <lineage>
        <taxon>Bacteria</taxon>
        <taxon>Bacillati</taxon>
        <taxon>Actinomycetota</taxon>
        <taxon>Actinomycetes</taxon>
        <taxon>Pseudonocardiales</taxon>
        <taxon>Pseudonocardiaceae</taxon>
        <taxon>Prauserella</taxon>
    </lineage>
</organism>
<evidence type="ECO:0000313" key="3">
    <source>
        <dbReference type="Proteomes" id="UP000249915"/>
    </source>
</evidence>
<dbReference type="InterPro" id="IPR007995">
    <property type="entry name" value="DUF742"/>
</dbReference>
<accession>A0A2V4B6H1</accession>
<dbReference type="AlphaFoldDB" id="A0A2V4B6H1"/>
<keyword evidence="3" id="KW-1185">Reference proteome</keyword>
<dbReference type="RefSeq" id="WP_112279020.1">
    <property type="nucleotide sequence ID" value="NZ_MASW01000001.1"/>
</dbReference>
<evidence type="ECO:0000313" key="2">
    <source>
        <dbReference type="EMBL" id="PXY30995.1"/>
    </source>
</evidence>
<dbReference type="Pfam" id="PF05331">
    <property type="entry name" value="DUF742"/>
    <property type="match status" value="1"/>
</dbReference>
<dbReference type="PANTHER" id="PTHR36221:SF1">
    <property type="entry name" value="DUF742 DOMAIN-CONTAINING PROTEIN"/>
    <property type="match status" value="1"/>
</dbReference>
<evidence type="ECO:0000256" key="1">
    <source>
        <dbReference type="SAM" id="MobiDB-lite"/>
    </source>
</evidence>
<dbReference type="OrthoDB" id="4244884at2"/>
<proteinExistence type="predicted"/>
<feature type="region of interest" description="Disordered" evidence="1">
    <location>
        <begin position="1"/>
        <end position="88"/>
    </location>
</feature>
<name>A0A2V4B6H1_9PSEU</name>